<dbReference type="PANTHER" id="PTHR15288">
    <property type="entry name" value="DENN DOMAIN-CONTAINING PROTEIN 2"/>
    <property type="match status" value="1"/>
</dbReference>
<evidence type="ECO:0000259" key="2">
    <source>
        <dbReference type="PROSITE" id="PS50211"/>
    </source>
</evidence>
<feature type="region of interest" description="Disordered" evidence="1">
    <location>
        <begin position="146"/>
        <end position="217"/>
    </location>
</feature>
<dbReference type="EMBL" id="JBJQND010000017">
    <property type="protein sequence ID" value="KAL3842027.1"/>
    <property type="molecule type" value="Genomic_DNA"/>
</dbReference>
<dbReference type="InterPro" id="IPR005113">
    <property type="entry name" value="uDENN_dom"/>
</dbReference>
<dbReference type="InterPro" id="IPR051942">
    <property type="entry name" value="DENN_domain_containing_2"/>
</dbReference>
<sequence length="964" mass="108966">MNRQRNSKYLTSVRSLPPGIMADIRRKYERMSSPSKEGYNAVKTSPPKRPPPPRPRTGSVPLEICMESKMRDQSETGPSQTPKKLLQNKFQGRYGQEEETLRVELRGTGDPTNVSLKADDVFNVSDVSPDVMSGLSSVSVAQKTKMFESGIPKRDPSPSLSISTPSKKPLPPARQRSKCDSSSSDKDTKDEIDNLEASFIHDPSHKPIPPMKPPRTHAHDEYVKAKMVCREQSESATGTELTSSPVYTKIQKKQTTLTNDANQSNNSTPVNKRFLKPPKLKPRPFSVATDTFKDEDSDSDVKLRIKHNSYLTEHSDEEDENTSDDRLVPRHWDLPREMYPEPSSMRKSVSAECLHLEEDGADASIYEDLDPSSFDDMEKVHFDHDGYAVPNKYNRKNLGNSSSLETDGKQRHVSRTKNTPMRAKIKMFKNLFRPESDNSSKPARSKLEIVKQKINQAFGNLQDWGRARTSESKEEVVNDTSTDSKNGEDEDNDSRVDDAEIKKRKEHCGTVRLKTSASIRQSRKKQEVLYPQLFEYAVIVGLQLNTEKQEYEPYIIYKFPEIKNYKLTMEGHLVPCSESEADSNISVPHFCFPDASNYKPTSSSSNKSQYFSFVLTNFDGGRVYGYCRRIMCSRSGGKFPEVICIISPVDAFQMYNCLLEHIEKRRAISLDHAQELIAASFGRPLPNPGFTLHIKSLDEKGDMEAIYIERPNDARMSNVNWECLLTNLGVDKLIKVFSCILLERSVLFAAKHLGVLSPTIHALASLLYPFSWQHTFIPVLPSQMIDVVCSPVPYIIGITSSQLQKALSLPIEELLVVDLDKKALLRTQGDEGTLIPKKMQKALKSALNMYKIDADVKSCQSLMIAEAFIRFFLEAVGHYGDYLTVQDGQPRFNKEEFISNTPSPALKQLLEWFTETQMFEVFISTQLEKKEGGSPIEYFLGKIAEFNKRGNKARRSRISSSGMT</sequence>
<dbReference type="EMBL" id="JBJQND010000017">
    <property type="protein sequence ID" value="KAL3842024.1"/>
    <property type="molecule type" value="Genomic_DNA"/>
</dbReference>
<proteinExistence type="predicted"/>
<dbReference type="Proteomes" id="UP001634394">
    <property type="component" value="Unassembled WGS sequence"/>
</dbReference>
<dbReference type="Pfam" id="PF03455">
    <property type="entry name" value="dDENN"/>
    <property type="match status" value="1"/>
</dbReference>
<feature type="region of interest" description="Disordered" evidence="1">
    <location>
        <begin position="392"/>
        <end position="421"/>
    </location>
</feature>
<dbReference type="InterPro" id="IPR001194">
    <property type="entry name" value="cDENN_dom"/>
</dbReference>
<keyword evidence="4" id="KW-1185">Reference proteome</keyword>
<comment type="caution">
    <text evidence="3">The sequence shown here is derived from an EMBL/GenBank/DDBJ whole genome shotgun (WGS) entry which is preliminary data.</text>
</comment>
<dbReference type="FunFam" id="3.40.50.11500:FF:000004">
    <property type="entry name" value="DENN domain-containing protein 2C isoform X1"/>
    <property type="match status" value="1"/>
</dbReference>
<dbReference type="InterPro" id="IPR005112">
    <property type="entry name" value="dDENN_dom"/>
</dbReference>
<organism evidence="3 4">
    <name type="scientific">Sinanodonta woodiana</name>
    <name type="common">Chinese pond mussel</name>
    <name type="synonym">Anodonta woodiana</name>
    <dbReference type="NCBI Taxonomy" id="1069815"/>
    <lineage>
        <taxon>Eukaryota</taxon>
        <taxon>Metazoa</taxon>
        <taxon>Spiralia</taxon>
        <taxon>Lophotrochozoa</taxon>
        <taxon>Mollusca</taxon>
        <taxon>Bivalvia</taxon>
        <taxon>Autobranchia</taxon>
        <taxon>Heteroconchia</taxon>
        <taxon>Palaeoheterodonta</taxon>
        <taxon>Unionida</taxon>
        <taxon>Unionoidea</taxon>
        <taxon>Unionidae</taxon>
        <taxon>Unioninae</taxon>
        <taxon>Sinanodonta</taxon>
    </lineage>
</organism>
<gene>
    <name evidence="3" type="ORF">ACJMK2_020094</name>
</gene>
<accession>A0ABD3TXZ6</accession>
<feature type="region of interest" description="Disordered" evidence="1">
    <location>
        <begin position="21"/>
        <end position="98"/>
    </location>
</feature>
<feature type="compositionally biased region" description="Basic residues" evidence="1">
    <location>
        <begin position="273"/>
        <end position="282"/>
    </location>
</feature>
<feature type="compositionally biased region" description="Polar residues" evidence="1">
    <location>
        <begin position="255"/>
        <end position="270"/>
    </location>
</feature>
<dbReference type="Gene3D" id="3.40.50.11500">
    <property type="match status" value="1"/>
</dbReference>
<evidence type="ECO:0000313" key="4">
    <source>
        <dbReference type="Proteomes" id="UP001634394"/>
    </source>
</evidence>
<dbReference type="PROSITE" id="PS50211">
    <property type="entry name" value="DENN"/>
    <property type="match status" value="1"/>
</dbReference>
<feature type="domain" description="UDENN" evidence="2">
    <location>
        <begin position="535"/>
        <end position="933"/>
    </location>
</feature>
<name>A0ABD3TXZ6_SINWO</name>
<protein>
    <recommendedName>
        <fullName evidence="2">UDENN domain-containing protein</fullName>
    </recommendedName>
</protein>
<dbReference type="SMART" id="SM00800">
    <property type="entry name" value="uDENN"/>
    <property type="match status" value="1"/>
</dbReference>
<dbReference type="SMART" id="SM00799">
    <property type="entry name" value="DENN"/>
    <property type="match status" value="1"/>
</dbReference>
<dbReference type="Pfam" id="PF03456">
    <property type="entry name" value="uDENN"/>
    <property type="match status" value="1"/>
</dbReference>
<dbReference type="SMART" id="SM00801">
    <property type="entry name" value="dDENN"/>
    <property type="match status" value="1"/>
</dbReference>
<evidence type="ECO:0000313" key="3">
    <source>
        <dbReference type="EMBL" id="KAL3842024.1"/>
    </source>
</evidence>
<dbReference type="InterPro" id="IPR037516">
    <property type="entry name" value="Tripartite_DENN"/>
</dbReference>
<dbReference type="Pfam" id="PF02141">
    <property type="entry name" value="DENN"/>
    <property type="match status" value="1"/>
</dbReference>
<dbReference type="PANTHER" id="PTHR15288:SF0">
    <property type="entry name" value="UDENN DOMAIN-CONTAINING PROTEIN"/>
    <property type="match status" value="1"/>
</dbReference>
<feature type="compositionally biased region" description="Basic and acidic residues" evidence="1">
    <location>
        <begin position="177"/>
        <end position="192"/>
    </location>
</feature>
<feature type="compositionally biased region" description="Basic and acidic residues" evidence="1">
    <location>
        <begin position="493"/>
        <end position="503"/>
    </location>
</feature>
<dbReference type="Gene3D" id="3.30.450.200">
    <property type="match status" value="1"/>
</dbReference>
<feature type="region of interest" description="Disordered" evidence="1">
    <location>
        <begin position="461"/>
        <end position="503"/>
    </location>
</feature>
<dbReference type="InterPro" id="IPR043153">
    <property type="entry name" value="DENN_C"/>
</dbReference>
<feature type="region of interest" description="Disordered" evidence="1">
    <location>
        <begin position="255"/>
        <end position="293"/>
    </location>
</feature>
<dbReference type="AlphaFoldDB" id="A0ABD3TXZ6"/>
<feature type="compositionally biased region" description="Basic and acidic residues" evidence="1">
    <location>
        <begin position="465"/>
        <end position="476"/>
    </location>
</feature>
<reference evidence="3 4" key="1">
    <citation type="submission" date="2024-11" db="EMBL/GenBank/DDBJ databases">
        <title>Chromosome-level genome assembly of the freshwater bivalve Anodonta woodiana.</title>
        <authorList>
            <person name="Chen X."/>
        </authorList>
    </citation>
    <scope>NUCLEOTIDE SEQUENCE [LARGE SCALE GENOMIC DNA]</scope>
    <source>
        <strain evidence="3">MN2024</strain>
        <tissue evidence="3">Gills</tissue>
    </source>
</reference>
<evidence type="ECO:0000256" key="1">
    <source>
        <dbReference type="SAM" id="MobiDB-lite"/>
    </source>
</evidence>